<evidence type="ECO:0000313" key="11">
    <source>
        <dbReference type="EMBL" id="GAA1664184.1"/>
    </source>
</evidence>
<evidence type="ECO:0000256" key="6">
    <source>
        <dbReference type="ARBA" id="ARBA00023136"/>
    </source>
</evidence>
<reference evidence="12" key="1">
    <citation type="journal article" date="2019" name="Int. J. Syst. Evol. Microbiol.">
        <title>The Global Catalogue of Microorganisms (GCM) 10K type strain sequencing project: providing services to taxonomists for standard genome sequencing and annotation.</title>
        <authorList>
            <consortium name="The Broad Institute Genomics Platform"/>
            <consortium name="The Broad Institute Genome Sequencing Center for Infectious Disease"/>
            <person name="Wu L."/>
            <person name="Ma J."/>
        </authorList>
    </citation>
    <scope>NUCLEOTIDE SEQUENCE [LARGE SCALE GENOMIC DNA]</scope>
    <source>
        <strain evidence="12">JCM 14718</strain>
    </source>
</reference>
<name>A0ABP4S1S1_9ACTN</name>
<keyword evidence="4 9" id="KW-0812">Transmembrane</keyword>
<keyword evidence="2" id="KW-0813">Transport</keyword>
<evidence type="ECO:0000256" key="2">
    <source>
        <dbReference type="ARBA" id="ARBA00022448"/>
    </source>
</evidence>
<feature type="transmembrane region" description="Helical" evidence="9">
    <location>
        <begin position="22"/>
        <end position="48"/>
    </location>
</feature>
<dbReference type="InterPro" id="IPR011701">
    <property type="entry name" value="MFS"/>
</dbReference>
<keyword evidence="6 9" id="KW-0472">Membrane</keyword>
<dbReference type="RefSeq" id="WP_344307903.1">
    <property type="nucleotide sequence ID" value="NZ_BAAANY010000004.1"/>
</dbReference>
<dbReference type="Pfam" id="PF07690">
    <property type="entry name" value="MFS_1"/>
    <property type="match status" value="1"/>
</dbReference>
<dbReference type="EMBL" id="BAAANY010000004">
    <property type="protein sequence ID" value="GAA1664184.1"/>
    <property type="molecule type" value="Genomic_DNA"/>
</dbReference>
<evidence type="ECO:0000256" key="3">
    <source>
        <dbReference type="ARBA" id="ARBA00022475"/>
    </source>
</evidence>
<evidence type="ECO:0000256" key="5">
    <source>
        <dbReference type="ARBA" id="ARBA00022989"/>
    </source>
</evidence>
<dbReference type="CDD" id="cd06173">
    <property type="entry name" value="MFS_MefA_like"/>
    <property type="match status" value="1"/>
</dbReference>
<feature type="transmembrane region" description="Helical" evidence="9">
    <location>
        <begin position="290"/>
        <end position="313"/>
    </location>
</feature>
<evidence type="ECO:0000313" key="12">
    <source>
        <dbReference type="Proteomes" id="UP001500618"/>
    </source>
</evidence>
<dbReference type="PANTHER" id="PTHR23513:SF9">
    <property type="entry name" value="ENTEROBACTIN EXPORTER ENTS"/>
    <property type="match status" value="1"/>
</dbReference>
<gene>
    <name evidence="11" type="ORF">GCM10009765_12170</name>
</gene>
<dbReference type="InterPro" id="IPR020846">
    <property type="entry name" value="MFS_dom"/>
</dbReference>
<evidence type="ECO:0000256" key="4">
    <source>
        <dbReference type="ARBA" id="ARBA00022692"/>
    </source>
</evidence>
<dbReference type="InterPro" id="IPR036259">
    <property type="entry name" value="MFS_trans_sf"/>
</dbReference>
<feature type="transmembrane region" description="Helical" evidence="9">
    <location>
        <begin position="319"/>
        <end position="342"/>
    </location>
</feature>
<dbReference type="Gene3D" id="1.20.1250.20">
    <property type="entry name" value="MFS general substrate transporter like domains"/>
    <property type="match status" value="1"/>
</dbReference>
<protein>
    <recommendedName>
        <fullName evidence="8">Multidrug efflux pump Tap</fullName>
    </recommendedName>
</protein>
<keyword evidence="3" id="KW-1003">Cell membrane</keyword>
<dbReference type="SUPFAM" id="SSF103473">
    <property type="entry name" value="MFS general substrate transporter"/>
    <property type="match status" value="1"/>
</dbReference>
<comment type="caution">
    <text evidence="11">The sequence shown here is derived from an EMBL/GenBank/DDBJ whole genome shotgun (WGS) entry which is preliminary data.</text>
</comment>
<evidence type="ECO:0000256" key="8">
    <source>
        <dbReference type="ARBA" id="ARBA00040914"/>
    </source>
</evidence>
<organism evidence="11 12">
    <name type="scientific">Fodinicola feengrottensis</name>
    <dbReference type="NCBI Taxonomy" id="435914"/>
    <lineage>
        <taxon>Bacteria</taxon>
        <taxon>Bacillati</taxon>
        <taxon>Actinomycetota</taxon>
        <taxon>Actinomycetes</taxon>
        <taxon>Mycobacteriales</taxon>
        <taxon>Fodinicola</taxon>
    </lineage>
</organism>
<dbReference type="PROSITE" id="PS50850">
    <property type="entry name" value="MFS"/>
    <property type="match status" value="1"/>
</dbReference>
<feature type="transmembrane region" description="Helical" evidence="9">
    <location>
        <begin position="236"/>
        <end position="256"/>
    </location>
</feature>
<dbReference type="Proteomes" id="UP001500618">
    <property type="component" value="Unassembled WGS sequence"/>
</dbReference>
<dbReference type="PANTHER" id="PTHR23513">
    <property type="entry name" value="INTEGRAL MEMBRANE EFFLUX PROTEIN-RELATED"/>
    <property type="match status" value="1"/>
</dbReference>
<evidence type="ECO:0000256" key="9">
    <source>
        <dbReference type="SAM" id="Phobius"/>
    </source>
</evidence>
<comment type="similarity">
    <text evidence="7">Belongs to the major facilitator superfamily. Drug:H(+) antiporter-3 (DHA3) (TC 2.A.1.21) family.</text>
</comment>
<evidence type="ECO:0000256" key="7">
    <source>
        <dbReference type="ARBA" id="ARBA00038075"/>
    </source>
</evidence>
<evidence type="ECO:0000259" key="10">
    <source>
        <dbReference type="PROSITE" id="PS50850"/>
    </source>
</evidence>
<feature type="transmembrane region" description="Helical" evidence="9">
    <location>
        <begin position="54"/>
        <end position="73"/>
    </location>
</feature>
<feature type="domain" description="Major facilitator superfamily (MFS) profile" evidence="10">
    <location>
        <begin position="19"/>
        <end position="409"/>
    </location>
</feature>
<accession>A0ABP4S1S1</accession>
<keyword evidence="12" id="KW-1185">Reference proteome</keyword>
<feature type="transmembrane region" description="Helical" evidence="9">
    <location>
        <begin position="262"/>
        <end position="283"/>
    </location>
</feature>
<sequence>MTLAAGRVATTVPLRRNRQFRLLWIGQALSDFGSSMTSLAVPLALLAAGYSPSAAGIIGTAMLIVGLAVRVPAGYLADRWDQRRLMLGCDLARLVAVAAVAFCVFVWGLPLLVALGLVVVSITAQEIFQPSQSKIVRRAVPGEQLGTAVSLNQARAYGASIAAPAVAGPLMALWPWAPFTVDAFTFGVSALCVAMLARNRLVARTAEVRRERFLPQIAAGWRYLVKDRFLRWSSGYFALANVIFSAFGYALILGTARQAGGAAAAGVAVSFAGIAGLTGSLIAPYAKRRLPLSVVLAAGPTMSAVLLAIAWAGGGVIPFVAAFSALCLLTPVIGAVLATIMAKVVPEDIYGRVTASSSFLAQILQPCGPLAAGILLSQLSFGTTAGLFALAQGALAVLAFTIPTPAEPIGTSSGEGLG</sequence>
<feature type="transmembrane region" description="Helical" evidence="9">
    <location>
        <begin position="176"/>
        <end position="197"/>
    </location>
</feature>
<evidence type="ECO:0000256" key="1">
    <source>
        <dbReference type="ARBA" id="ARBA00004429"/>
    </source>
</evidence>
<keyword evidence="5 9" id="KW-1133">Transmembrane helix</keyword>
<feature type="transmembrane region" description="Helical" evidence="9">
    <location>
        <begin position="94"/>
        <end position="122"/>
    </location>
</feature>
<comment type="subcellular location">
    <subcellularLocation>
        <location evidence="1">Cell inner membrane</location>
        <topology evidence="1">Multi-pass membrane protein</topology>
    </subcellularLocation>
</comment>
<proteinExistence type="inferred from homology"/>